<protein>
    <submittedName>
        <fullName evidence="1">Uncharacterized protein</fullName>
    </submittedName>
</protein>
<accession>A0AAE1CR77</accession>
<sequence>MHVYFNHENCTKERELFTFHAKLMKENMDLWIYRCSIELSNNLGRVAEGAAAWHYPSFNGFVIKIKAVWKYSVERSHALRHLALAFISSQASHDALFSLK</sequence>
<name>A0AAE1CR77_9GAST</name>
<dbReference type="Proteomes" id="UP001283361">
    <property type="component" value="Unassembled WGS sequence"/>
</dbReference>
<proteinExistence type="predicted"/>
<gene>
    <name evidence="1" type="ORF">RRG08_005469</name>
</gene>
<evidence type="ECO:0000313" key="2">
    <source>
        <dbReference type="Proteomes" id="UP001283361"/>
    </source>
</evidence>
<keyword evidence="2" id="KW-1185">Reference proteome</keyword>
<dbReference type="EMBL" id="JAWDGP010007160">
    <property type="protein sequence ID" value="KAK3729097.1"/>
    <property type="molecule type" value="Genomic_DNA"/>
</dbReference>
<comment type="caution">
    <text evidence="1">The sequence shown here is derived from an EMBL/GenBank/DDBJ whole genome shotgun (WGS) entry which is preliminary data.</text>
</comment>
<dbReference type="AlphaFoldDB" id="A0AAE1CR77"/>
<reference evidence="1" key="1">
    <citation type="journal article" date="2023" name="G3 (Bethesda)">
        <title>A reference genome for the long-term kleptoplast-retaining sea slug Elysia crispata morphotype clarki.</title>
        <authorList>
            <person name="Eastman K.E."/>
            <person name="Pendleton A.L."/>
            <person name="Shaikh M.A."/>
            <person name="Suttiyut T."/>
            <person name="Ogas R."/>
            <person name="Tomko P."/>
            <person name="Gavelis G."/>
            <person name="Widhalm J.R."/>
            <person name="Wisecaver J.H."/>
        </authorList>
    </citation>
    <scope>NUCLEOTIDE SEQUENCE</scope>
    <source>
        <strain evidence="1">ECLA1</strain>
    </source>
</reference>
<evidence type="ECO:0000313" key="1">
    <source>
        <dbReference type="EMBL" id="KAK3729097.1"/>
    </source>
</evidence>
<organism evidence="1 2">
    <name type="scientific">Elysia crispata</name>
    <name type="common">lettuce slug</name>
    <dbReference type="NCBI Taxonomy" id="231223"/>
    <lineage>
        <taxon>Eukaryota</taxon>
        <taxon>Metazoa</taxon>
        <taxon>Spiralia</taxon>
        <taxon>Lophotrochozoa</taxon>
        <taxon>Mollusca</taxon>
        <taxon>Gastropoda</taxon>
        <taxon>Heterobranchia</taxon>
        <taxon>Euthyneura</taxon>
        <taxon>Panpulmonata</taxon>
        <taxon>Sacoglossa</taxon>
        <taxon>Placobranchoidea</taxon>
        <taxon>Plakobranchidae</taxon>
        <taxon>Elysia</taxon>
    </lineage>
</organism>